<evidence type="ECO:0000313" key="6">
    <source>
        <dbReference type="EMBL" id="MBO1517523.1"/>
    </source>
</evidence>
<comment type="caution">
    <text evidence="6">The sequence shown here is derived from an EMBL/GenBank/DDBJ whole genome shotgun (WGS) entry which is preliminary data.</text>
</comment>
<dbReference type="AlphaFoldDB" id="A0AAW4IPY5"/>
<dbReference type="Gene3D" id="1.10.357.10">
    <property type="entry name" value="Tetracycline Repressor, domain 2"/>
    <property type="match status" value="1"/>
</dbReference>
<evidence type="ECO:0000256" key="4">
    <source>
        <dbReference type="PROSITE-ProRule" id="PRU00335"/>
    </source>
</evidence>
<dbReference type="InterPro" id="IPR009057">
    <property type="entry name" value="Homeodomain-like_sf"/>
</dbReference>
<keyword evidence="7" id="KW-1185">Reference proteome</keyword>
<dbReference type="EMBL" id="JAGBKN010000020">
    <property type="protein sequence ID" value="MBO1517523.1"/>
    <property type="molecule type" value="Genomic_DNA"/>
</dbReference>
<dbReference type="RefSeq" id="WP_207970004.1">
    <property type="nucleotide sequence ID" value="NZ_JAGBKN010000020.1"/>
</dbReference>
<keyword evidence="2 4" id="KW-0238">DNA-binding</keyword>
<dbReference type="SUPFAM" id="SSF46689">
    <property type="entry name" value="Homeodomain-like"/>
    <property type="match status" value="1"/>
</dbReference>
<evidence type="ECO:0000256" key="3">
    <source>
        <dbReference type="ARBA" id="ARBA00023163"/>
    </source>
</evidence>
<keyword evidence="3" id="KW-0804">Transcription</keyword>
<dbReference type="GO" id="GO:0003700">
    <property type="term" value="F:DNA-binding transcription factor activity"/>
    <property type="evidence" value="ECO:0007669"/>
    <property type="project" value="TreeGrafter"/>
</dbReference>
<evidence type="ECO:0000256" key="2">
    <source>
        <dbReference type="ARBA" id="ARBA00023125"/>
    </source>
</evidence>
<keyword evidence="1" id="KW-0805">Transcription regulation</keyword>
<reference evidence="6 7" key="1">
    <citation type="submission" date="2021-03" db="EMBL/GenBank/DDBJ databases">
        <authorList>
            <person name="Shang D.-D."/>
            <person name="Du Z.-J."/>
            <person name="Chen G.-J."/>
        </authorList>
    </citation>
    <scope>NUCLEOTIDE SEQUENCE [LARGE SCALE GENOMIC DNA]</scope>
    <source>
        <strain evidence="6 7">F2608</strain>
    </source>
</reference>
<sequence>MQSHKPRSSAKLRIIDAAFALFFMHGYEGASLSDIAKAVGIRKASIYTHFASKEAIFSELLQDALESECAFVKSCFAADIEPSMPGEAYCHAFEARYESAITLRFLIRMAYAAPVHLTDSSAATFNVYIAALTEQIQQALQPYQLDSAQLALYTDAYLGVIDSLSVELLYAEGLYERRFKAMLMLYHTAIKQLTKK</sequence>
<dbReference type="PROSITE" id="PS50977">
    <property type="entry name" value="HTH_TETR_2"/>
    <property type="match status" value="1"/>
</dbReference>
<dbReference type="PANTHER" id="PTHR30055:SF238">
    <property type="entry name" value="MYCOFACTOCIN BIOSYNTHESIS TRANSCRIPTIONAL REGULATOR MFTR-RELATED"/>
    <property type="match status" value="1"/>
</dbReference>
<dbReference type="PANTHER" id="PTHR30055">
    <property type="entry name" value="HTH-TYPE TRANSCRIPTIONAL REGULATOR RUTR"/>
    <property type="match status" value="1"/>
</dbReference>
<gene>
    <name evidence="6" type="ORF">J3491_09285</name>
</gene>
<protein>
    <submittedName>
        <fullName evidence="6">TetR/AcrR family transcriptional regulator</fullName>
    </submittedName>
</protein>
<accession>A0AAW4IPY5</accession>
<name>A0AAW4IPY5_9GAMM</name>
<evidence type="ECO:0000256" key="1">
    <source>
        <dbReference type="ARBA" id="ARBA00023015"/>
    </source>
</evidence>
<dbReference type="GO" id="GO:0000976">
    <property type="term" value="F:transcription cis-regulatory region binding"/>
    <property type="evidence" value="ECO:0007669"/>
    <property type="project" value="TreeGrafter"/>
</dbReference>
<dbReference type="InterPro" id="IPR001647">
    <property type="entry name" value="HTH_TetR"/>
</dbReference>
<proteinExistence type="predicted"/>
<dbReference type="Proteomes" id="UP000664161">
    <property type="component" value="Unassembled WGS sequence"/>
</dbReference>
<organism evidence="6 7">
    <name type="scientific">Psychrobacter halodurans</name>
    <dbReference type="NCBI Taxonomy" id="2818439"/>
    <lineage>
        <taxon>Bacteria</taxon>
        <taxon>Pseudomonadati</taxon>
        <taxon>Pseudomonadota</taxon>
        <taxon>Gammaproteobacteria</taxon>
        <taxon>Moraxellales</taxon>
        <taxon>Moraxellaceae</taxon>
        <taxon>Psychrobacter</taxon>
    </lineage>
</organism>
<feature type="domain" description="HTH tetR-type" evidence="5">
    <location>
        <begin position="8"/>
        <end position="68"/>
    </location>
</feature>
<dbReference type="Pfam" id="PF00440">
    <property type="entry name" value="TetR_N"/>
    <property type="match status" value="1"/>
</dbReference>
<dbReference type="PRINTS" id="PR00455">
    <property type="entry name" value="HTHTETR"/>
</dbReference>
<evidence type="ECO:0000259" key="5">
    <source>
        <dbReference type="PROSITE" id="PS50977"/>
    </source>
</evidence>
<dbReference type="InterPro" id="IPR050109">
    <property type="entry name" value="HTH-type_TetR-like_transc_reg"/>
</dbReference>
<feature type="DNA-binding region" description="H-T-H motif" evidence="4">
    <location>
        <begin position="31"/>
        <end position="50"/>
    </location>
</feature>
<evidence type="ECO:0000313" key="7">
    <source>
        <dbReference type="Proteomes" id="UP000664161"/>
    </source>
</evidence>
<dbReference type="Gene3D" id="1.10.10.60">
    <property type="entry name" value="Homeodomain-like"/>
    <property type="match status" value="1"/>
</dbReference>